<dbReference type="RefSeq" id="WP_193429401.1">
    <property type="nucleotide sequence ID" value="NZ_CBCSIP010000371.1"/>
</dbReference>
<organism evidence="1 2">
    <name type="scientific">Corallococcus soli</name>
    <dbReference type="NCBI Taxonomy" id="2710757"/>
    <lineage>
        <taxon>Bacteria</taxon>
        <taxon>Pseudomonadati</taxon>
        <taxon>Myxococcota</taxon>
        <taxon>Myxococcia</taxon>
        <taxon>Myxococcales</taxon>
        <taxon>Cystobacterineae</taxon>
        <taxon>Myxococcaceae</taxon>
        <taxon>Corallococcus</taxon>
    </lineage>
</organism>
<dbReference type="Proteomes" id="UP001516472">
    <property type="component" value="Unassembled WGS sequence"/>
</dbReference>
<comment type="caution">
    <text evidence="1">The sequence shown here is derived from an EMBL/GenBank/DDBJ whole genome shotgun (WGS) entry which is preliminary data.</text>
</comment>
<sequence length="171" mass="19463">MATAMGGDVMMKLLQEFRELQEEARIQSARTDAVADAVIQQTVMLLEHSRLHFERTRVLFAKTRELSAEMKVLFEQTRVLFEQTRVLFERTDDLSGHVGVLSESTDTFREGLEKLADQMLVLAQELKGVKSMHGRMIEQAGRAIHRLVEAQDSDRQRINVLELHLDGTGKA</sequence>
<evidence type="ECO:0008006" key="3">
    <source>
        <dbReference type="Google" id="ProtNLM"/>
    </source>
</evidence>
<accession>A0ABR9PWA1</accession>
<proteinExistence type="predicted"/>
<gene>
    <name evidence="1" type="ORF">G4177_28995</name>
</gene>
<keyword evidence="2" id="KW-1185">Reference proteome</keyword>
<evidence type="ECO:0000313" key="1">
    <source>
        <dbReference type="EMBL" id="MBE4752208.1"/>
    </source>
</evidence>
<reference evidence="1 2" key="1">
    <citation type="submission" date="2020-02" db="EMBL/GenBank/DDBJ databases">
        <authorList>
            <person name="Babadi Z.K."/>
            <person name="Risdian C."/>
            <person name="Ebrahimipour G.H."/>
            <person name="Wink J."/>
        </authorList>
    </citation>
    <scope>NUCLEOTIDE SEQUENCE [LARGE SCALE GENOMIC DNA]</scope>
    <source>
        <strain evidence="1 2">ZKHCc1 1396</strain>
    </source>
</reference>
<dbReference type="EMBL" id="JAAIYO010000011">
    <property type="protein sequence ID" value="MBE4752208.1"/>
    <property type="molecule type" value="Genomic_DNA"/>
</dbReference>
<evidence type="ECO:0000313" key="2">
    <source>
        <dbReference type="Proteomes" id="UP001516472"/>
    </source>
</evidence>
<name>A0ABR9PWA1_9BACT</name>
<protein>
    <recommendedName>
        <fullName evidence="3">Chemotaxis protein</fullName>
    </recommendedName>
</protein>